<evidence type="ECO:0000256" key="6">
    <source>
        <dbReference type="SAM" id="Phobius"/>
    </source>
</evidence>
<gene>
    <name evidence="7" type="ORF">AUJ77_01940</name>
</gene>
<dbReference type="GO" id="GO:0015628">
    <property type="term" value="P:protein secretion by the type II secretion system"/>
    <property type="evidence" value="ECO:0007669"/>
    <property type="project" value="InterPro"/>
</dbReference>
<dbReference type="GO" id="GO:0016020">
    <property type="term" value="C:membrane"/>
    <property type="evidence" value="ECO:0007669"/>
    <property type="project" value="UniProtKB-SubCell"/>
</dbReference>
<dbReference type="InterPro" id="IPR012902">
    <property type="entry name" value="N_methyl_site"/>
</dbReference>
<evidence type="ECO:0000256" key="5">
    <source>
        <dbReference type="ARBA" id="ARBA00023136"/>
    </source>
</evidence>
<proteinExistence type="predicted"/>
<dbReference type="NCBIfam" id="TIGR02532">
    <property type="entry name" value="IV_pilin_GFxxxE"/>
    <property type="match status" value="1"/>
</dbReference>
<dbReference type="PRINTS" id="PR00813">
    <property type="entry name" value="BCTERIALGSPG"/>
</dbReference>
<evidence type="ECO:0000313" key="7">
    <source>
        <dbReference type="EMBL" id="OIO30553.1"/>
    </source>
</evidence>
<dbReference type="PANTHER" id="PTHR30093">
    <property type="entry name" value="GENERAL SECRETION PATHWAY PROTEIN G"/>
    <property type="match status" value="1"/>
</dbReference>
<evidence type="ECO:0000256" key="2">
    <source>
        <dbReference type="ARBA" id="ARBA00022481"/>
    </source>
</evidence>
<protein>
    <recommendedName>
        <fullName evidence="9">Type II secretion system protein GspG C-terminal domain-containing protein</fullName>
    </recommendedName>
</protein>
<keyword evidence="2" id="KW-0488">Methylation</keyword>
<accession>A0A1J4V5J0</accession>
<dbReference type="Gene3D" id="3.30.700.10">
    <property type="entry name" value="Glycoprotein, Type 4 Pilin"/>
    <property type="match status" value="1"/>
</dbReference>
<evidence type="ECO:0000256" key="1">
    <source>
        <dbReference type="ARBA" id="ARBA00004167"/>
    </source>
</evidence>
<name>A0A1J4V5J0_9BACT</name>
<dbReference type="InterPro" id="IPR000983">
    <property type="entry name" value="Bac_GSPG_pilin"/>
</dbReference>
<organism evidence="7 8">
    <name type="scientific">Candidatus Nomurabacteria bacterium CG1_02_43_90</name>
    <dbReference type="NCBI Taxonomy" id="1805281"/>
    <lineage>
        <taxon>Bacteria</taxon>
        <taxon>Candidatus Nomuraibacteriota</taxon>
    </lineage>
</organism>
<reference evidence="7 8" key="1">
    <citation type="journal article" date="2016" name="Environ. Microbiol.">
        <title>Genomic resolution of a cold subsurface aquifer community provides metabolic insights for novel microbes adapted to high CO concentrations.</title>
        <authorList>
            <person name="Probst A.J."/>
            <person name="Castelle C.J."/>
            <person name="Singh A."/>
            <person name="Brown C.T."/>
            <person name="Anantharaman K."/>
            <person name="Sharon I."/>
            <person name="Hug L.A."/>
            <person name="Burstein D."/>
            <person name="Emerson J.B."/>
            <person name="Thomas B.C."/>
            <person name="Banfield J.F."/>
        </authorList>
    </citation>
    <scope>NUCLEOTIDE SEQUENCE [LARGE SCALE GENOMIC DNA]</scope>
    <source>
        <strain evidence="7">CG1_02_43_90</strain>
    </source>
</reference>
<dbReference type="Pfam" id="PF07963">
    <property type="entry name" value="N_methyl"/>
    <property type="match status" value="1"/>
</dbReference>
<comment type="subcellular location">
    <subcellularLocation>
        <location evidence="1">Membrane</location>
        <topology evidence="1">Single-pass membrane protein</topology>
    </subcellularLocation>
</comment>
<dbReference type="Proteomes" id="UP000181992">
    <property type="component" value="Unassembled WGS sequence"/>
</dbReference>
<keyword evidence="4 6" id="KW-1133">Transmembrane helix</keyword>
<sequence length="150" mass="16587">MKFYTSKNQKKLGFTLIELLVVIAIIGVLATIILASLNSARAKARDAQRAESIRQVQTALELYYNTNGFYISSPDLILNNALTPALTPTYISKIPLTPSNPGTPYRYYNAAQSPATYYAIYIPYEKKPACYVCGGSICWAGLGWWGVNMC</sequence>
<dbReference type="SUPFAM" id="SSF54523">
    <property type="entry name" value="Pili subunits"/>
    <property type="match status" value="1"/>
</dbReference>
<dbReference type="EMBL" id="MNVN01000015">
    <property type="protein sequence ID" value="OIO30553.1"/>
    <property type="molecule type" value="Genomic_DNA"/>
</dbReference>
<dbReference type="STRING" id="1805281.AUJ77_01940"/>
<feature type="transmembrane region" description="Helical" evidence="6">
    <location>
        <begin position="12"/>
        <end position="37"/>
    </location>
</feature>
<evidence type="ECO:0008006" key="9">
    <source>
        <dbReference type="Google" id="ProtNLM"/>
    </source>
</evidence>
<evidence type="ECO:0000256" key="3">
    <source>
        <dbReference type="ARBA" id="ARBA00022692"/>
    </source>
</evidence>
<dbReference type="PANTHER" id="PTHR30093:SF44">
    <property type="entry name" value="TYPE II SECRETION SYSTEM CORE PROTEIN G"/>
    <property type="match status" value="1"/>
</dbReference>
<comment type="caution">
    <text evidence="7">The sequence shown here is derived from an EMBL/GenBank/DDBJ whole genome shotgun (WGS) entry which is preliminary data.</text>
</comment>
<keyword evidence="5 6" id="KW-0472">Membrane</keyword>
<keyword evidence="3 6" id="KW-0812">Transmembrane</keyword>
<dbReference type="InterPro" id="IPR045584">
    <property type="entry name" value="Pilin-like"/>
</dbReference>
<dbReference type="GO" id="GO:0015627">
    <property type="term" value="C:type II protein secretion system complex"/>
    <property type="evidence" value="ECO:0007669"/>
    <property type="project" value="InterPro"/>
</dbReference>
<evidence type="ECO:0000313" key="8">
    <source>
        <dbReference type="Proteomes" id="UP000181992"/>
    </source>
</evidence>
<evidence type="ECO:0000256" key="4">
    <source>
        <dbReference type="ARBA" id="ARBA00022989"/>
    </source>
</evidence>
<dbReference type="AlphaFoldDB" id="A0A1J4V5J0"/>